<keyword evidence="1" id="KW-0812">Transmembrane</keyword>
<dbReference type="EMBL" id="HBEK01019720">
    <property type="protein sequence ID" value="CAD8400760.1"/>
    <property type="molecule type" value="Transcribed_RNA"/>
</dbReference>
<evidence type="ECO:0000313" key="2">
    <source>
        <dbReference type="EMBL" id="CAD8400760.1"/>
    </source>
</evidence>
<organism evidence="2">
    <name type="scientific">Rhodosorus marinus</name>
    <dbReference type="NCBI Taxonomy" id="101924"/>
    <lineage>
        <taxon>Eukaryota</taxon>
        <taxon>Rhodophyta</taxon>
        <taxon>Stylonematophyceae</taxon>
        <taxon>Stylonematales</taxon>
        <taxon>Stylonemataceae</taxon>
        <taxon>Rhodosorus</taxon>
    </lineage>
</organism>
<accession>A0A7S0BRU3</accession>
<name>A0A7S0BRU3_9RHOD</name>
<feature type="transmembrane region" description="Helical" evidence="1">
    <location>
        <begin position="55"/>
        <end position="74"/>
    </location>
</feature>
<protein>
    <submittedName>
        <fullName evidence="2">Uncharacterized protein</fullName>
    </submittedName>
</protein>
<dbReference type="AlphaFoldDB" id="A0A7S0BRU3"/>
<keyword evidence="1" id="KW-0472">Membrane</keyword>
<sequence length="110" mass="11814">MDVGFCSINFVKLDILNAQSSACRDRVFGGRARVGRVIMSSSGGRKQKTSGMPRWMAGVGFLVVLTALVSPAFAPLLGPPKLSDAEINQRLNKVRGVSPDQIDSETKFST</sequence>
<evidence type="ECO:0000256" key="1">
    <source>
        <dbReference type="SAM" id="Phobius"/>
    </source>
</evidence>
<reference evidence="2" key="1">
    <citation type="submission" date="2021-01" db="EMBL/GenBank/DDBJ databases">
        <authorList>
            <person name="Corre E."/>
            <person name="Pelletier E."/>
            <person name="Niang G."/>
            <person name="Scheremetjew M."/>
            <person name="Finn R."/>
            <person name="Kale V."/>
            <person name="Holt S."/>
            <person name="Cochrane G."/>
            <person name="Meng A."/>
            <person name="Brown T."/>
            <person name="Cohen L."/>
        </authorList>
    </citation>
    <scope>NUCLEOTIDE SEQUENCE</scope>
    <source>
        <strain evidence="2">UTEX LB 2760</strain>
    </source>
</reference>
<proteinExistence type="predicted"/>
<gene>
    <name evidence="2" type="ORF">RMAR0315_LOCUS10756</name>
</gene>
<keyword evidence="1" id="KW-1133">Transmembrane helix</keyword>